<evidence type="ECO:0000256" key="4">
    <source>
        <dbReference type="SAM" id="MobiDB-lite"/>
    </source>
</evidence>
<evidence type="ECO:0000256" key="2">
    <source>
        <dbReference type="ARBA" id="ARBA00023043"/>
    </source>
</evidence>
<evidence type="ECO:0000256" key="3">
    <source>
        <dbReference type="PROSITE-ProRule" id="PRU00023"/>
    </source>
</evidence>
<dbReference type="InterPro" id="IPR002110">
    <property type="entry name" value="Ankyrin_rpt"/>
</dbReference>
<dbReference type="Pfam" id="PF12796">
    <property type="entry name" value="Ank_2"/>
    <property type="match status" value="1"/>
</dbReference>
<feature type="region of interest" description="Disordered" evidence="4">
    <location>
        <begin position="133"/>
        <end position="155"/>
    </location>
</feature>
<dbReference type="EMBL" id="CAJNJA010018353">
    <property type="protein sequence ID" value="CAE7420957.1"/>
    <property type="molecule type" value="Genomic_DNA"/>
</dbReference>
<dbReference type="PROSITE" id="PS50297">
    <property type="entry name" value="ANK_REP_REGION"/>
    <property type="match status" value="2"/>
</dbReference>
<dbReference type="SUPFAM" id="SSF48403">
    <property type="entry name" value="Ankyrin repeat"/>
    <property type="match status" value="1"/>
</dbReference>
<organism evidence="5 6">
    <name type="scientific">Symbiodinium necroappetens</name>
    <dbReference type="NCBI Taxonomy" id="1628268"/>
    <lineage>
        <taxon>Eukaryota</taxon>
        <taxon>Sar</taxon>
        <taxon>Alveolata</taxon>
        <taxon>Dinophyceae</taxon>
        <taxon>Suessiales</taxon>
        <taxon>Symbiodiniaceae</taxon>
        <taxon>Symbiodinium</taxon>
    </lineage>
</organism>
<keyword evidence="6" id="KW-1185">Reference proteome</keyword>
<reference evidence="5" key="1">
    <citation type="submission" date="2021-02" db="EMBL/GenBank/DDBJ databases">
        <authorList>
            <person name="Dougan E. K."/>
            <person name="Rhodes N."/>
            <person name="Thang M."/>
            <person name="Chan C."/>
        </authorList>
    </citation>
    <scope>NUCLEOTIDE SEQUENCE</scope>
</reference>
<dbReference type="InterPro" id="IPR036770">
    <property type="entry name" value="Ankyrin_rpt-contain_sf"/>
</dbReference>
<dbReference type="Gene3D" id="3.30.460.10">
    <property type="entry name" value="Beta Polymerase, domain 2"/>
    <property type="match status" value="1"/>
</dbReference>
<comment type="caution">
    <text evidence="5">The sequence shown here is derived from an EMBL/GenBank/DDBJ whole genome shotgun (WGS) entry which is preliminary data.</text>
</comment>
<proteinExistence type="predicted"/>
<dbReference type="PANTHER" id="PTHR24201:SF15">
    <property type="entry name" value="ANKYRIN REPEAT DOMAIN-CONTAINING PROTEIN 66"/>
    <property type="match status" value="1"/>
</dbReference>
<dbReference type="SMART" id="SM00248">
    <property type="entry name" value="ANK"/>
    <property type="match status" value="3"/>
</dbReference>
<name>A0A812R4L1_9DINO</name>
<dbReference type="PANTHER" id="PTHR24201">
    <property type="entry name" value="ANK_REP_REGION DOMAIN-CONTAINING PROTEIN"/>
    <property type="match status" value="1"/>
</dbReference>
<keyword evidence="2 3" id="KW-0040">ANK repeat</keyword>
<feature type="repeat" description="ANK" evidence="3">
    <location>
        <begin position="420"/>
        <end position="452"/>
    </location>
</feature>
<dbReference type="Gene3D" id="1.25.40.20">
    <property type="entry name" value="Ankyrin repeat-containing domain"/>
    <property type="match status" value="2"/>
</dbReference>
<evidence type="ECO:0000313" key="5">
    <source>
        <dbReference type="EMBL" id="CAE7420957.1"/>
    </source>
</evidence>
<dbReference type="SUPFAM" id="SSF81301">
    <property type="entry name" value="Nucleotidyltransferase"/>
    <property type="match status" value="1"/>
</dbReference>
<evidence type="ECO:0000256" key="1">
    <source>
        <dbReference type="ARBA" id="ARBA00022737"/>
    </source>
</evidence>
<dbReference type="OrthoDB" id="410356at2759"/>
<dbReference type="InterPro" id="IPR050776">
    <property type="entry name" value="Ank_Repeat/CDKN_Inhibitor"/>
</dbReference>
<dbReference type="InterPro" id="IPR043519">
    <property type="entry name" value="NT_sf"/>
</dbReference>
<keyword evidence="1" id="KW-0677">Repeat</keyword>
<accession>A0A812R4L1</accession>
<dbReference type="PROSITE" id="PS50088">
    <property type="entry name" value="ANK_REPEAT"/>
    <property type="match status" value="2"/>
</dbReference>
<protein>
    <submittedName>
        <fullName evidence="5">Asb10 protein</fullName>
    </submittedName>
</protein>
<dbReference type="AlphaFoldDB" id="A0A812R4L1"/>
<dbReference type="Proteomes" id="UP000601435">
    <property type="component" value="Unassembled WGS sequence"/>
</dbReference>
<gene>
    <name evidence="5" type="primary">Asb10</name>
    <name evidence="5" type="ORF">SNEC2469_LOCUS11551</name>
</gene>
<sequence length="600" mass="67653">MQLPPPIEALSWAMPAELLRPWLSCYNAVGAETAADLTPSLEAMQVRLLEQLEQKLLALGFVVSRLTLARRTPQRSADQVERWGERLEARMLEVLNTKVEEVAASLRTAMRAEQAPVALHQCWECRAASLLKDPNTGKKPATQAGAKPEHTPKKSLREKFGLADPKYDEKIELLKREDGAEAKYAKALEISGGEEKLRSFQDLSNELQRKHGLHEEQKGIIETGERAARSVKVNFQPFFPTLDELFEFAHKHKHHFFDLVDRVATATHGTCARPELKGKERCESKAKFKYMDAAGNIEWHRLTDIVRDTLSYENLEDMYHGLKLIDEDKNVEIVEFNDRYQTPLDGGYRDLQLTLRVQGELVCELQLTTKYMLFIKESSGHRVFEIKRQLIADVAANSELACQKTLLWAGKDAKAVLREKKKPMLHIAASQGNSRMVQLFLQHGADVDLEEETTQRTALHEAMAKGHACAAWALISAAAKQDVEDADGQTPLLLGLLRQRVDPESEAVARCVSMLSQRLGLEELRRAKQKFSEVVQQRLKNSSELVSAAYDNNVQKVVERLRTWANPNSITNDGKHALHRALAQGHTAVARQLLTYKADI</sequence>
<feature type="repeat" description="ANK" evidence="3">
    <location>
        <begin position="573"/>
        <end position="600"/>
    </location>
</feature>
<evidence type="ECO:0000313" key="6">
    <source>
        <dbReference type="Proteomes" id="UP000601435"/>
    </source>
</evidence>